<dbReference type="Pfam" id="PF11815">
    <property type="entry name" value="DUF3336"/>
    <property type="match status" value="1"/>
</dbReference>
<feature type="active site" description="Nucleophile" evidence="4">
    <location>
        <position position="176"/>
    </location>
</feature>
<dbReference type="GO" id="GO:0004806">
    <property type="term" value="F:triacylglycerol lipase activity"/>
    <property type="evidence" value="ECO:0007669"/>
    <property type="project" value="InterPro"/>
</dbReference>
<keyword evidence="5" id="KW-1133">Transmembrane helix</keyword>
<dbReference type="InterPro" id="IPR002641">
    <property type="entry name" value="PNPLA_dom"/>
</dbReference>
<evidence type="ECO:0000259" key="6">
    <source>
        <dbReference type="PROSITE" id="PS51635"/>
    </source>
</evidence>
<keyword evidence="8" id="KW-1185">Reference proteome</keyword>
<dbReference type="SUPFAM" id="SSF52151">
    <property type="entry name" value="FabD/lysophospholipase-like"/>
    <property type="match status" value="1"/>
</dbReference>
<keyword evidence="2 4" id="KW-0442">Lipid degradation</keyword>
<comment type="caution">
    <text evidence="4">Lacks conserved residue(s) required for the propagation of feature annotation.</text>
</comment>
<feature type="short sequence motif" description="GXSXG" evidence="4">
    <location>
        <begin position="174"/>
        <end position="178"/>
    </location>
</feature>
<evidence type="ECO:0000256" key="4">
    <source>
        <dbReference type="PROSITE-ProRule" id="PRU01161"/>
    </source>
</evidence>
<keyword evidence="5" id="KW-0472">Membrane</keyword>
<dbReference type="PROSITE" id="PS51635">
    <property type="entry name" value="PNPLA"/>
    <property type="match status" value="1"/>
</dbReference>
<dbReference type="Gene3D" id="3.40.1090.10">
    <property type="entry name" value="Cytosolic phospholipase A2 catalytic domain"/>
    <property type="match status" value="1"/>
</dbReference>
<feature type="transmembrane region" description="Helical" evidence="5">
    <location>
        <begin position="142"/>
        <end position="163"/>
    </location>
</feature>
<evidence type="ECO:0000313" key="8">
    <source>
        <dbReference type="Proteomes" id="UP000235005"/>
    </source>
</evidence>
<evidence type="ECO:0000256" key="1">
    <source>
        <dbReference type="ARBA" id="ARBA00022801"/>
    </source>
</evidence>
<dbReference type="InterPro" id="IPR016035">
    <property type="entry name" value="Acyl_Trfase/lysoPLipase"/>
</dbReference>
<dbReference type="Pfam" id="PF01734">
    <property type="entry name" value="Patatin"/>
    <property type="match status" value="1"/>
</dbReference>
<dbReference type="InterPro" id="IPR021771">
    <property type="entry name" value="Triacylglycerol_lipase_N"/>
</dbReference>
<accession>A0A2N5X3A7</accession>
<feature type="active site" description="Proton acceptor" evidence="4">
    <location>
        <position position="318"/>
    </location>
</feature>
<dbReference type="PANTHER" id="PTHR14226">
    <property type="entry name" value="NEUROPATHY TARGET ESTERASE/SWISS CHEESE D.MELANOGASTER"/>
    <property type="match status" value="1"/>
</dbReference>
<evidence type="ECO:0000313" key="7">
    <source>
        <dbReference type="EMBL" id="PLW68957.1"/>
    </source>
</evidence>
<dbReference type="GO" id="GO:0016042">
    <property type="term" value="P:lipid catabolic process"/>
    <property type="evidence" value="ECO:0007669"/>
    <property type="project" value="UniProtKB-UniRule"/>
</dbReference>
<dbReference type="PANTHER" id="PTHR14226:SF10">
    <property type="entry name" value="TRIACYLGLYCEROL LIPASE 4-RELATED"/>
    <property type="match status" value="1"/>
</dbReference>
<evidence type="ECO:0000256" key="3">
    <source>
        <dbReference type="ARBA" id="ARBA00023098"/>
    </source>
</evidence>
<gene>
    <name evidence="7" type="ORF">C0039_10065</name>
</gene>
<comment type="caution">
    <text evidence="7">The sequence shown here is derived from an EMBL/GenBank/DDBJ whole genome shotgun (WGS) entry which is preliminary data.</text>
</comment>
<dbReference type="OrthoDB" id="7055653at2"/>
<keyword evidence="5" id="KW-0812">Transmembrane</keyword>
<feature type="domain" description="PNPLA" evidence="6">
    <location>
        <begin position="143"/>
        <end position="331"/>
    </location>
</feature>
<proteinExistence type="predicted"/>
<dbReference type="RefSeq" id="WP_101517980.1">
    <property type="nucleotide sequence ID" value="NZ_PKUS01000010.1"/>
</dbReference>
<dbReference type="CDD" id="cd07206">
    <property type="entry name" value="Pat_TGL3-4-5_SDP1"/>
    <property type="match status" value="1"/>
</dbReference>
<dbReference type="AlphaFoldDB" id="A0A2N5X3A7"/>
<evidence type="ECO:0000256" key="2">
    <source>
        <dbReference type="ARBA" id="ARBA00022963"/>
    </source>
</evidence>
<dbReference type="EMBL" id="PKUS01000010">
    <property type="protein sequence ID" value="PLW68957.1"/>
    <property type="molecule type" value="Genomic_DNA"/>
</dbReference>
<protein>
    <submittedName>
        <fullName evidence="7">DUF3336 domain-containing protein</fullName>
    </submittedName>
</protein>
<dbReference type="Proteomes" id="UP000235005">
    <property type="component" value="Unassembled WGS sequence"/>
</dbReference>
<name>A0A2N5X3A7_9GAMM</name>
<keyword evidence="1 4" id="KW-0378">Hydrolase</keyword>
<organism evidence="7 8">
    <name type="scientific">Pseudohalioglobus lutimaris</name>
    <dbReference type="NCBI Taxonomy" id="1737061"/>
    <lineage>
        <taxon>Bacteria</taxon>
        <taxon>Pseudomonadati</taxon>
        <taxon>Pseudomonadota</taxon>
        <taxon>Gammaproteobacteria</taxon>
        <taxon>Cellvibrionales</taxon>
        <taxon>Halieaceae</taxon>
        <taxon>Pseudohalioglobus</taxon>
    </lineage>
</organism>
<dbReference type="InterPro" id="IPR050301">
    <property type="entry name" value="NTE"/>
</dbReference>
<evidence type="ECO:0000256" key="5">
    <source>
        <dbReference type="SAM" id="Phobius"/>
    </source>
</evidence>
<feature type="short sequence motif" description="DGA/G" evidence="4">
    <location>
        <begin position="318"/>
        <end position="320"/>
    </location>
</feature>
<keyword evidence="3 4" id="KW-0443">Lipid metabolism</keyword>
<sequence length="475" mass="54139">MTLRKYEKAMSQAETYEDWQQAARAHDDKSGRANWKRKDQSSAYDYVSIRHRLDRLRSLRARHDYPGLLFTLNEGIHGNVGGMGRSQLYQVARFGTKQVIEDYIDEITDSLRLLATVQHDEISEEERLDFFRRANHCFGRSAMMMSGSGMLLYFHVGVVKALLEHDLLPNILSGSSGGSFVGSILATHSEKELQKLFDPNYLVNQIELEKQRLSMLHRIRPQILQVHEIQGIIERLVPDMTFQEAFAKTGIHMNVSIAPAETHQTSRLLNATTTPNVLIRQAIMASAAVPGVYPPVTLMARDKYGDKKEYLPSRKWVDGAISDDLPAKRLARLYGVNHYIVSQTNPHIIPFVRDSGRRNTRVDIVKIAATRTAREWLNASAEIMQKPLQKRPMLNQWTNTILAVVNQDYVGDINIIPPFRFFNPSRLLAHLTEEEIFNLIKTGERSTWPKLEVIRIQTGIGRTLQELCGDLGILE</sequence>
<reference evidence="7 8" key="1">
    <citation type="submission" date="2018-01" db="EMBL/GenBank/DDBJ databases">
        <title>The draft genome sequence of Halioglobus lutimaris HF004.</title>
        <authorList>
            <person name="Du Z.-J."/>
            <person name="Shi M.-J."/>
        </authorList>
    </citation>
    <scope>NUCLEOTIDE SEQUENCE [LARGE SCALE GENOMIC DNA]</scope>
    <source>
        <strain evidence="7 8">HF004</strain>
    </source>
</reference>